<dbReference type="InterPro" id="IPR045189">
    <property type="entry name" value="UBR4-like"/>
</dbReference>
<name>A0ABD0ZFP5_9HEMI</name>
<keyword evidence="2" id="KW-0812">Transmembrane</keyword>
<evidence type="ECO:0000313" key="5">
    <source>
        <dbReference type="Proteomes" id="UP001558652"/>
    </source>
</evidence>
<evidence type="ECO:0000259" key="3">
    <source>
        <dbReference type="Pfam" id="PF24079"/>
    </source>
</evidence>
<keyword evidence="5" id="KW-1185">Reference proteome</keyword>
<dbReference type="Proteomes" id="UP001558652">
    <property type="component" value="Unassembled WGS sequence"/>
</dbReference>
<comment type="caution">
    <text evidence="4">The sequence shown here is derived from an EMBL/GenBank/DDBJ whole genome shotgun (WGS) entry which is preliminary data.</text>
</comment>
<feature type="compositionally biased region" description="Acidic residues" evidence="1">
    <location>
        <begin position="64"/>
        <end position="74"/>
    </location>
</feature>
<dbReference type="Pfam" id="PF24079">
    <property type="entry name" value="UBR4"/>
    <property type="match status" value="1"/>
</dbReference>
<feature type="compositionally biased region" description="Gly residues" evidence="1">
    <location>
        <begin position="1"/>
        <end position="16"/>
    </location>
</feature>
<evidence type="ECO:0000313" key="4">
    <source>
        <dbReference type="EMBL" id="KAL1138884.1"/>
    </source>
</evidence>
<sequence length="933" mass="103670">TLLKGGSGGSESGGSGVDSITGEHNVSGRSSAYGDNIQEALVGGARSETSSLGAPAPFQSQEPDGLEAEADAEPEGSKTRHALRLATLEKLVQHVPQLRGIGGVTAIPFMQVVLMLTSDLDGEEERGRACLESLLNAVLSLLAMNNPDTHEICNRNPHREVQLVIMRLLSVLMSRPKPTSKSNNANFVCQTTANMLIQSGVIDYCLTLLKELITYWKGPSVGGSLLKAHLPCSPPDMSPFFLRQYVKGHATDVFEAYPNLLTEMALRLPYQVQKHTPTHITFSQAWFYYLCEYMMTQQTPFVRRQVRKLLLFICGNKEKYRQLRDLHSLESHMKAVKKCVEGSGVRGPFSYDALVELTEHLKACVEVGNVRTANWRQFCLRDSTVLPFLVQASCTLEEAVAQTTLQLFQSAICPSKQTTAAITPQTTTATTTASTTGTTSTTTATAAAATSTMTATISKERADENDAEESGHCLALVRQLNTRLSRDLLTKFMRTFLLETNASNMRWQAHSLILAIYNNSEPAEQEAILDQLWSLWPQLPSYGRKASQFVDLLGYFSIKSSSVGAKMDEYIEQAVHMLRAQNEVLALHPNASIYAQLTQYVELEGYYLESDPCLVCNNPELPLSNIKLSSIKIDSKFTTTTQIVKLVSSHTISKITLRITDLKRTKMVRTMNIYYNNRTVQAVVELKNKPAMWNKAKKVSLASGQTEVKVEFPLPIVACNLMIEYADFYENLQASSETLQCPRCSSSVPANPAINYDEKDPFLCHACGFCKYAKFDFTLTGRQCCAVDPIENDEDRKKTIVAINTHLEKADRVYKQLICNKPTLEMLLQKIMEHRSERGIDEVSVQTGNSSTGTGSSTVVSTAMVNRAIQLLAQRYCTDCKSSFEELSRIIQVSSNYFGCSLNLRGLLNQIKIFQLIGILNFYIVFFFNFTNV</sequence>
<feature type="compositionally biased region" description="Polar residues" evidence="1">
    <location>
        <begin position="47"/>
        <end position="62"/>
    </location>
</feature>
<dbReference type="AlphaFoldDB" id="A0ABD0ZFP5"/>
<protein>
    <recommendedName>
        <fullName evidence="3">E3 ubiquitin-protein ligase UBR4-like domain-containing protein</fullName>
    </recommendedName>
</protein>
<dbReference type="InterPro" id="IPR056530">
    <property type="entry name" value="UBR4-like_dom"/>
</dbReference>
<evidence type="ECO:0000256" key="2">
    <source>
        <dbReference type="SAM" id="Phobius"/>
    </source>
</evidence>
<organism evidence="4 5">
    <name type="scientific">Ranatra chinensis</name>
    <dbReference type="NCBI Taxonomy" id="642074"/>
    <lineage>
        <taxon>Eukaryota</taxon>
        <taxon>Metazoa</taxon>
        <taxon>Ecdysozoa</taxon>
        <taxon>Arthropoda</taxon>
        <taxon>Hexapoda</taxon>
        <taxon>Insecta</taxon>
        <taxon>Pterygota</taxon>
        <taxon>Neoptera</taxon>
        <taxon>Paraneoptera</taxon>
        <taxon>Hemiptera</taxon>
        <taxon>Heteroptera</taxon>
        <taxon>Panheteroptera</taxon>
        <taxon>Nepomorpha</taxon>
        <taxon>Nepidae</taxon>
        <taxon>Ranatrinae</taxon>
        <taxon>Ranatra</taxon>
    </lineage>
</organism>
<dbReference type="EMBL" id="JBFDAA010000003">
    <property type="protein sequence ID" value="KAL1138884.1"/>
    <property type="molecule type" value="Genomic_DNA"/>
</dbReference>
<evidence type="ECO:0000256" key="1">
    <source>
        <dbReference type="SAM" id="MobiDB-lite"/>
    </source>
</evidence>
<proteinExistence type="predicted"/>
<dbReference type="PANTHER" id="PTHR21725">
    <property type="entry name" value="E3 UBIQUITIN-PROTEIN LIGASE UBR4"/>
    <property type="match status" value="1"/>
</dbReference>
<feature type="domain" description="E3 ubiquitin-protein ligase UBR4-like" evidence="3">
    <location>
        <begin position="775"/>
        <end position="892"/>
    </location>
</feature>
<reference evidence="4 5" key="1">
    <citation type="submission" date="2024-07" db="EMBL/GenBank/DDBJ databases">
        <title>Chromosome-level genome assembly of the water stick insect Ranatra chinensis (Heteroptera: Nepidae).</title>
        <authorList>
            <person name="Liu X."/>
        </authorList>
    </citation>
    <scope>NUCLEOTIDE SEQUENCE [LARGE SCALE GENOMIC DNA]</scope>
    <source>
        <strain evidence="4">Cailab_2021Rc</strain>
        <tissue evidence="4">Muscle</tissue>
    </source>
</reference>
<gene>
    <name evidence="4" type="ORF">AAG570_008946</name>
</gene>
<keyword evidence="2" id="KW-1133">Transmembrane helix</keyword>
<dbReference type="PANTHER" id="PTHR21725:SF1">
    <property type="entry name" value="E3 UBIQUITIN-PROTEIN LIGASE UBR4"/>
    <property type="match status" value="1"/>
</dbReference>
<feature type="transmembrane region" description="Helical" evidence="2">
    <location>
        <begin position="913"/>
        <end position="931"/>
    </location>
</feature>
<keyword evidence="2" id="KW-0472">Membrane</keyword>
<feature type="non-terminal residue" evidence="4">
    <location>
        <position position="1"/>
    </location>
</feature>
<feature type="region of interest" description="Disordered" evidence="1">
    <location>
        <begin position="427"/>
        <end position="447"/>
    </location>
</feature>
<accession>A0ABD0ZFP5</accession>
<feature type="region of interest" description="Disordered" evidence="1">
    <location>
        <begin position="1"/>
        <end position="78"/>
    </location>
</feature>